<gene>
    <name evidence="3" type="ORF">ACFQZU_04905</name>
</gene>
<comment type="caution">
    <text evidence="3">The sequence shown here is derived from an EMBL/GenBank/DDBJ whole genome shotgun (WGS) entry which is preliminary data.</text>
</comment>
<dbReference type="Pfam" id="PF13280">
    <property type="entry name" value="WYL"/>
    <property type="match status" value="1"/>
</dbReference>
<dbReference type="EMBL" id="JBHTHR010000080">
    <property type="protein sequence ID" value="MFD0800658.1"/>
    <property type="molecule type" value="Genomic_DNA"/>
</dbReference>
<protein>
    <submittedName>
        <fullName evidence="3">WYL domain-containing protein</fullName>
    </submittedName>
</protein>
<dbReference type="Proteomes" id="UP001596956">
    <property type="component" value="Unassembled WGS sequence"/>
</dbReference>
<evidence type="ECO:0000256" key="1">
    <source>
        <dbReference type="SAM" id="MobiDB-lite"/>
    </source>
</evidence>
<evidence type="ECO:0000313" key="3">
    <source>
        <dbReference type="EMBL" id="MFD0800658.1"/>
    </source>
</evidence>
<sequence length="235" mass="25655">MRPGQPGAGEPDIGAETALGRSAAGARRRCGAFERTRVRRAGPQCRALRTRAPSGEPPADSHLRSRGGPVLAATCFSEHAPGSACRSSPAPHPAEALLPLRRRVEPYRLVASERRWYLLAYDLDRRDWRSFRVDRYPHRARFLVHASAEAVRAQIPVSAAVVQRRGSERCEVRAGPAAVWCRRPRTRGRAGAGSLPEGGPANVCIRRWTACAAEAADESTRGDRADAPVSFDFFV</sequence>
<name>A0ABW3BBT0_9ACTN</name>
<keyword evidence="4" id="KW-1185">Reference proteome</keyword>
<organism evidence="3 4">
    <name type="scientific">Streptomonospora algeriensis</name>
    <dbReference type="NCBI Taxonomy" id="995084"/>
    <lineage>
        <taxon>Bacteria</taxon>
        <taxon>Bacillati</taxon>
        <taxon>Actinomycetota</taxon>
        <taxon>Actinomycetes</taxon>
        <taxon>Streptosporangiales</taxon>
        <taxon>Nocardiopsidaceae</taxon>
        <taxon>Streptomonospora</taxon>
    </lineage>
</organism>
<reference evidence="4" key="1">
    <citation type="journal article" date="2019" name="Int. J. Syst. Evol. Microbiol.">
        <title>The Global Catalogue of Microorganisms (GCM) 10K type strain sequencing project: providing services to taxonomists for standard genome sequencing and annotation.</title>
        <authorList>
            <consortium name="The Broad Institute Genomics Platform"/>
            <consortium name="The Broad Institute Genome Sequencing Center for Infectious Disease"/>
            <person name="Wu L."/>
            <person name="Ma J."/>
        </authorList>
    </citation>
    <scope>NUCLEOTIDE SEQUENCE [LARGE SCALE GENOMIC DNA]</scope>
    <source>
        <strain evidence="4">CCUG 63369</strain>
    </source>
</reference>
<accession>A0ABW3BBT0</accession>
<feature type="domain" description="WYL" evidence="2">
    <location>
        <begin position="101"/>
        <end position="135"/>
    </location>
</feature>
<evidence type="ECO:0000259" key="2">
    <source>
        <dbReference type="Pfam" id="PF13280"/>
    </source>
</evidence>
<evidence type="ECO:0000313" key="4">
    <source>
        <dbReference type="Proteomes" id="UP001596956"/>
    </source>
</evidence>
<proteinExistence type="predicted"/>
<dbReference type="InterPro" id="IPR026881">
    <property type="entry name" value="WYL_dom"/>
</dbReference>
<feature type="region of interest" description="Disordered" evidence="1">
    <location>
        <begin position="1"/>
        <end position="65"/>
    </location>
</feature>